<accession>A0A3E4Z4Z3</accession>
<evidence type="ECO:0000313" key="5">
    <source>
        <dbReference type="Proteomes" id="UP000284361"/>
    </source>
</evidence>
<gene>
    <name evidence="3" type="ORF">DW035_13475</name>
    <name evidence="2" type="ORF">DW789_13075</name>
    <name evidence="1" type="ORF">DXB87_14615</name>
</gene>
<proteinExistence type="predicted"/>
<dbReference type="EMBL" id="QSTW01000024">
    <property type="protein sequence ID" value="RGM86803.1"/>
    <property type="molecule type" value="Genomic_DNA"/>
</dbReference>
<evidence type="ECO:0000313" key="1">
    <source>
        <dbReference type="EMBL" id="RGM86803.1"/>
    </source>
</evidence>
<evidence type="ECO:0000313" key="6">
    <source>
        <dbReference type="Proteomes" id="UP000284916"/>
    </source>
</evidence>
<dbReference type="Proteomes" id="UP000284916">
    <property type="component" value="Unassembled WGS sequence"/>
</dbReference>
<dbReference type="RefSeq" id="WP_117702742.1">
    <property type="nucleotide sequence ID" value="NZ_JAQCTE010000036.1"/>
</dbReference>
<reference evidence="4 5" key="1">
    <citation type="submission" date="2018-08" db="EMBL/GenBank/DDBJ databases">
        <title>A genome reference for cultivated species of the human gut microbiota.</title>
        <authorList>
            <person name="Zou Y."/>
            <person name="Xue W."/>
            <person name="Luo G."/>
        </authorList>
    </citation>
    <scope>NUCLEOTIDE SEQUENCE [LARGE SCALE GENOMIC DNA]</scope>
    <source>
        <strain evidence="3 6">AF39-11</strain>
        <strain evidence="2 5">AM31-10</strain>
        <strain evidence="1 4">OM06-2</strain>
    </source>
</reference>
<name>A0A3E4Z4Z3_9BACT</name>
<dbReference type="EMBL" id="QSJG01000033">
    <property type="protein sequence ID" value="RHD50592.1"/>
    <property type="molecule type" value="Genomic_DNA"/>
</dbReference>
<evidence type="ECO:0000313" key="4">
    <source>
        <dbReference type="Proteomes" id="UP000260814"/>
    </source>
</evidence>
<comment type="caution">
    <text evidence="1">The sequence shown here is derived from an EMBL/GenBank/DDBJ whole genome shotgun (WGS) entry which is preliminary data.</text>
</comment>
<dbReference type="Pfam" id="PF14053">
    <property type="entry name" value="DUF4248"/>
    <property type="match status" value="1"/>
</dbReference>
<dbReference type="AlphaFoldDB" id="A0A3E4Z4Z3"/>
<sequence length="89" mass="10524">MEYMQLNTREGRGTPGRDGRFCLRVYRKNELARLYFPELDKKSALQGLARWIKRCRELEEALAAAGYDKNRKFFLKPEVELIVRFLGEP</sequence>
<dbReference type="InterPro" id="IPR025342">
    <property type="entry name" value="DUF4248"/>
</dbReference>
<dbReference type="EMBL" id="QROI01000024">
    <property type="protein sequence ID" value="RHL12194.1"/>
    <property type="molecule type" value="Genomic_DNA"/>
</dbReference>
<protein>
    <submittedName>
        <fullName evidence="1">DUF4248 domain-containing protein</fullName>
    </submittedName>
</protein>
<evidence type="ECO:0000313" key="2">
    <source>
        <dbReference type="EMBL" id="RHD50592.1"/>
    </source>
</evidence>
<organism evidence="1 4">
    <name type="scientific">Phocaeicola plebeius</name>
    <dbReference type="NCBI Taxonomy" id="310297"/>
    <lineage>
        <taxon>Bacteria</taxon>
        <taxon>Pseudomonadati</taxon>
        <taxon>Bacteroidota</taxon>
        <taxon>Bacteroidia</taxon>
        <taxon>Bacteroidales</taxon>
        <taxon>Bacteroidaceae</taxon>
        <taxon>Phocaeicola</taxon>
    </lineage>
</organism>
<dbReference type="Proteomes" id="UP000260814">
    <property type="component" value="Unassembled WGS sequence"/>
</dbReference>
<evidence type="ECO:0000313" key="3">
    <source>
        <dbReference type="EMBL" id="RHL12194.1"/>
    </source>
</evidence>
<dbReference type="Proteomes" id="UP000284361">
    <property type="component" value="Unassembled WGS sequence"/>
</dbReference>